<feature type="region of interest" description="Disordered" evidence="4">
    <location>
        <begin position="261"/>
        <end position="285"/>
    </location>
</feature>
<dbReference type="SMART" id="SM00895">
    <property type="entry name" value="FCD"/>
    <property type="match status" value="1"/>
</dbReference>
<dbReference type="InterPro" id="IPR000524">
    <property type="entry name" value="Tscrpt_reg_HTH_GntR"/>
</dbReference>
<name>A0ABV8SZW0_9GAMM</name>
<evidence type="ECO:0000313" key="6">
    <source>
        <dbReference type="EMBL" id="MFC4312330.1"/>
    </source>
</evidence>
<evidence type="ECO:0000256" key="3">
    <source>
        <dbReference type="ARBA" id="ARBA00023163"/>
    </source>
</evidence>
<proteinExistence type="predicted"/>
<feature type="domain" description="HTH gntR-type" evidence="5">
    <location>
        <begin position="32"/>
        <end position="100"/>
    </location>
</feature>
<dbReference type="EMBL" id="JBHSDU010000014">
    <property type="protein sequence ID" value="MFC4312330.1"/>
    <property type="molecule type" value="Genomic_DNA"/>
</dbReference>
<organism evidence="6 7">
    <name type="scientific">Steroidobacter flavus</name>
    <dbReference type="NCBI Taxonomy" id="1842136"/>
    <lineage>
        <taxon>Bacteria</taxon>
        <taxon>Pseudomonadati</taxon>
        <taxon>Pseudomonadota</taxon>
        <taxon>Gammaproteobacteria</taxon>
        <taxon>Steroidobacterales</taxon>
        <taxon>Steroidobacteraceae</taxon>
        <taxon>Steroidobacter</taxon>
    </lineage>
</organism>
<evidence type="ECO:0000256" key="4">
    <source>
        <dbReference type="SAM" id="MobiDB-lite"/>
    </source>
</evidence>
<reference evidence="7" key="1">
    <citation type="journal article" date="2019" name="Int. J. Syst. Evol. Microbiol.">
        <title>The Global Catalogue of Microorganisms (GCM) 10K type strain sequencing project: providing services to taxonomists for standard genome sequencing and annotation.</title>
        <authorList>
            <consortium name="The Broad Institute Genomics Platform"/>
            <consortium name="The Broad Institute Genome Sequencing Center for Infectious Disease"/>
            <person name="Wu L."/>
            <person name="Ma J."/>
        </authorList>
    </citation>
    <scope>NUCLEOTIDE SEQUENCE [LARGE SCALE GENOMIC DNA]</scope>
    <source>
        <strain evidence="7">CGMCC 1.10759</strain>
    </source>
</reference>
<evidence type="ECO:0000256" key="2">
    <source>
        <dbReference type="ARBA" id="ARBA00023125"/>
    </source>
</evidence>
<dbReference type="PRINTS" id="PR00035">
    <property type="entry name" value="HTHGNTR"/>
</dbReference>
<comment type="caution">
    <text evidence="6">The sequence shown here is derived from an EMBL/GenBank/DDBJ whole genome shotgun (WGS) entry which is preliminary data.</text>
</comment>
<keyword evidence="1" id="KW-0805">Transcription regulation</keyword>
<evidence type="ECO:0000256" key="1">
    <source>
        <dbReference type="ARBA" id="ARBA00023015"/>
    </source>
</evidence>
<dbReference type="Gene3D" id="1.20.120.530">
    <property type="entry name" value="GntR ligand-binding domain-like"/>
    <property type="match status" value="1"/>
</dbReference>
<dbReference type="PANTHER" id="PTHR43537:SF44">
    <property type="entry name" value="GNTR FAMILY REGULATORY PROTEIN"/>
    <property type="match status" value="1"/>
</dbReference>
<dbReference type="Pfam" id="PF00392">
    <property type="entry name" value="GntR"/>
    <property type="match status" value="1"/>
</dbReference>
<sequence>MHSPRKIQRAELEWAAPLSDITGSMHAATPASSVHRRIAGELGSSILCGQRAVGSLLPKEMDATVDFGVSRTAYREAVRMLVAKGLVESRPHLGTHVTDRRRWQILDPDVLRWAFHSGPSLSFIQELFELRGILEPHAAELAARRRTAEQLTAMGYALEEMARHGLASAEGRAADERFHEALLVATGNQALMTLSASICAAIHWTTYFKYQSHEPPRDAIPDHRKLYAAIVDKDAERAVRAAKELIQFALADTRASILGAREVSDRRTTPSGRHSRTGRPGSPDR</sequence>
<dbReference type="Gene3D" id="1.10.10.10">
    <property type="entry name" value="Winged helix-like DNA-binding domain superfamily/Winged helix DNA-binding domain"/>
    <property type="match status" value="1"/>
</dbReference>
<gene>
    <name evidence="6" type="ORF">ACFPN2_24825</name>
</gene>
<dbReference type="InterPro" id="IPR011711">
    <property type="entry name" value="GntR_C"/>
</dbReference>
<dbReference type="PROSITE" id="PS50949">
    <property type="entry name" value="HTH_GNTR"/>
    <property type="match status" value="1"/>
</dbReference>
<dbReference type="SMART" id="SM00345">
    <property type="entry name" value="HTH_GNTR"/>
    <property type="match status" value="1"/>
</dbReference>
<dbReference type="SUPFAM" id="SSF48008">
    <property type="entry name" value="GntR ligand-binding domain-like"/>
    <property type="match status" value="1"/>
</dbReference>
<keyword evidence="7" id="KW-1185">Reference proteome</keyword>
<dbReference type="RefSeq" id="WP_380601625.1">
    <property type="nucleotide sequence ID" value="NZ_JBHSDU010000014.1"/>
</dbReference>
<protein>
    <submittedName>
        <fullName evidence="6">FadR/GntR family transcriptional regulator</fullName>
    </submittedName>
</protein>
<dbReference type="SUPFAM" id="SSF46785">
    <property type="entry name" value="Winged helix' DNA-binding domain"/>
    <property type="match status" value="1"/>
</dbReference>
<dbReference type="Proteomes" id="UP001595904">
    <property type="component" value="Unassembled WGS sequence"/>
</dbReference>
<keyword evidence="2" id="KW-0238">DNA-binding</keyword>
<dbReference type="InterPro" id="IPR036388">
    <property type="entry name" value="WH-like_DNA-bd_sf"/>
</dbReference>
<dbReference type="InterPro" id="IPR036390">
    <property type="entry name" value="WH_DNA-bd_sf"/>
</dbReference>
<dbReference type="PANTHER" id="PTHR43537">
    <property type="entry name" value="TRANSCRIPTIONAL REGULATOR, GNTR FAMILY"/>
    <property type="match status" value="1"/>
</dbReference>
<dbReference type="CDD" id="cd07377">
    <property type="entry name" value="WHTH_GntR"/>
    <property type="match status" value="1"/>
</dbReference>
<evidence type="ECO:0000313" key="7">
    <source>
        <dbReference type="Proteomes" id="UP001595904"/>
    </source>
</evidence>
<evidence type="ECO:0000259" key="5">
    <source>
        <dbReference type="PROSITE" id="PS50949"/>
    </source>
</evidence>
<dbReference type="InterPro" id="IPR008920">
    <property type="entry name" value="TF_FadR/GntR_C"/>
</dbReference>
<keyword evidence="3" id="KW-0804">Transcription</keyword>
<accession>A0ABV8SZW0</accession>
<dbReference type="Pfam" id="PF07729">
    <property type="entry name" value="FCD"/>
    <property type="match status" value="1"/>
</dbReference>